<proteinExistence type="inferred from homology"/>
<keyword evidence="9" id="KW-0511">Multifunctional enzyme</keyword>
<evidence type="ECO:0000256" key="7">
    <source>
        <dbReference type="ARBA" id="ARBA00022679"/>
    </source>
</evidence>
<dbReference type="Pfam" id="PF00912">
    <property type="entry name" value="Transgly"/>
    <property type="match status" value="1"/>
</dbReference>
<dbReference type="PANTHER" id="PTHR32282">
    <property type="entry name" value="BINDING PROTEIN TRANSPEPTIDASE, PUTATIVE-RELATED"/>
    <property type="match status" value="1"/>
</dbReference>
<evidence type="ECO:0000313" key="15">
    <source>
        <dbReference type="EMBL" id="ETK02445.1"/>
    </source>
</evidence>
<evidence type="ECO:0000256" key="1">
    <source>
        <dbReference type="ARBA" id="ARBA00004752"/>
    </source>
</evidence>
<evidence type="ECO:0000313" key="16">
    <source>
        <dbReference type="Proteomes" id="UP000018837"/>
    </source>
</evidence>
<keyword evidence="5" id="KW-0645">Protease</keyword>
<evidence type="ECO:0000256" key="11">
    <source>
        <dbReference type="ARBA" id="ARBA00049902"/>
    </source>
</evidence>
<gene>
    <name evidence="15" type="ORF">N425_04145</name>
</gene>
<dbReference type="GO" id="GO:0008955">
    <property type="term" value="F:peptidoglycan glycosyltransferase activity"/>
    <property type="evidence" value="ECO:0007669"/>
    <property type="project" value="UniProtKB-EC"/>
</dbReference>
<evidence type="ECO:0000256" key="10">
    <source>
        <dbReference type="ARBA" id="ARBA00044770"/>
    </source>
</evidence>
<dbReference type="PATRIC" id="fig|1411148.3.peg.564"/>
<reference evidence="15 16" key="1">
    <citation type="submission" date="2013-11" db="EMBL/GenBank/DDBJ databases">
        <title>Single cell genomics of uncultured Tannerella BU063 (oral taxon 286).</title>
        <authorList>
            <person name="Beall C.J."/>
            <person name="Campbell A.G."/>
            <person name="Griffen A.L."/>
            <person name="Podar M."/>
            <person name="Leys E.J."/>
        </authorList>
    </citation>
    <scope>NUCLEOTIDE SEQUENCE [LARGE SCALE GENOMIC DNA]</scope>
    <source>
        <strain evidence="15">Cell 2</strain>
    </source>
</reference>
<keyword evidence="6" id="KW-0328">Glycosyltransferase</keyword>
<dbReference type="SUPFAM" id="SSF53955">
    <property type="entry name" value="Lysozyme-like"/>
    <property type="match status" value="1"/>
</dbReference>
<dbReference type="Gene3D" id="3.40.710.10">
    <property type="entry name" value="DD-peptidase/beta-lactamase superfamily"/>
    <property type="match status" value="1"/>
</dbReference>
<evidence type="ECO:0000256" key="6">
    <source>
        <dbReference type="ARBA" id="ARBA00022676"/>
    </source>
</evidence>
<dbReference type="InterPro" id="IPR001460">
    <property type="entry name" value="PCN-bd_Tpept"/>
</dbReference>
<dbReference type="NCBIfam" id="TIGR02073">
    <property type="entry name" value="PBP_1c"/>
    <property type="match status" value="1"/>
</dbReference>
<dbReference type="GO" id="GO:0008658">
    <property type="term" value="F:penicillin binding"/>
    <property type="evidence" value="ECO:0007669"/>
    <property type="project" value="InterPro"/>
</dbReference>
<dbReference type="GO" id="GO:0004180">
    <property type="term" value="F:carboxypeptidase activity"/>
    <property type="evidence" value="ECO:0007669"/>
    <property type="project" value="UniProtKB-KW"/>
</dbReference>
<dbReference type="InterPro" id="IPR009647">
    <property type="entry name" value="PBP_C"/>
</dbReference>
<dbReference type="GO" id="GO:0030288">
    <property type="term" value="C:outer membrane-bounded periplasmic space"/>
    <property type="evidence" value="ECO:0007669"/>
    <property type="project" value="TreeGrafter"/>
</dbReference>
<dbReference type="InterPro" id="IPR050396">
    <property type="entry name" value="Glycosyltr_51/Transpeptidase"/>
</dbReference>
<dbReference type="InterPro" id="IPR023346">
    <property type="entry name" value="Lysozyme-like_dom_sf"/>
</dbReference>
<organism evidence="15 16">
    <name type="scientific">Tannerella sp. oral taxon BU063 isolate Cell 2</name>
    <dbReference type="NCBI Taxonomy" id="1411148"/>
    <lineage>
        <taxon>Bacteria</taxon>
        <taxon>Pseudomonadati</taxon>
        <taxon>Bacteroidota</taxon>
        <taxon>Bacteroidia</taxon>
        <taxon>Bacteroidales</taxon>
        <taxon>Tannerellaceae</taxon>
        <taxon>Tannerella</taxon>
    </lineage>
</organism>
<evidence type="ECO:0000259" key="14">
    <source>
        <dbReference type="Pfam" id="PF06832"/>
    </source>
</evidence>
<keyword evidence="7" id="KW-0808">Transferase</keyword>
<dbReference type="Gene3D" id="1.10.3810.10">
    <property type="entry name" value="Biosynthetic peptidoglycan transglycosylase-like"/>
    <property type="match status" value="1"/>
</dbReference>
<keyword evidence="4" id="KW-0121">Carboxypeptidase</keyword>
<feature type="domain" description="Glycosyl transferase family 51" evidence="13">
    <location>
        <begin position="39"/>
        <end position="200"/>
    </location>
</feature>
<dbReference type="InterPro" id="IPR011815">
    <property type="entry name" value="PBP_1c"/>
</dbReference>
<comment type="similarity">
    <text evidence="2">In the C-terminal section; belongs to the transpeptidase family.</text>
</comment>
<evidence type="ECO:0000256" key="4">
    <source>
        <dbReference type="ARBA" id="ARBA00022645"/>
    </source>
</evidence>
<protein>
    <recommendedName>
        <fullName evidence="10">peptidoglycan glycosyltransferase</fullName>
        <ecNumber evidence="10">2.4.99.28</ecNumber>
    </recommendedName>
</protein>
<comment type="similarity">
    <text evidence="3">In the N-terminal section; belongs to the glycosyltransferase 51 family.</text>
</comment>
<dbReference type="EC" id="2.4.99.28" evidence="10"/>
<keyword evidence="8" id="KW-0378">Hydrolase</keyword>
<evidence type="ECO:0000256" key="9">
    <source>
        <dbReference type="ARBA" id="ARBA00023268"/>
    </source>
</evidence>
<evidence type="ECO:0000259" key="12">
    <source>
        <dbReference type="Pfam" id="PF00905"/>
    </source>
</evidence>
<feature type="domain" description="Penicillin-binding protein transpeptidase" evidence="12">
    <location>
        <begin position="277"/>
        <end position="521"/>
    </location>
</feature>
<dbReference type="SUPFAM" id="SSF56601">
    <property type="entry name" value="beta-lactamase/transpeptidase-like"/>
    <property type="match status" value="1"/>
</dbReference>
<name>W2C5M8_9BACT</name>
<evidence type="ECO:0000256" key="5">
    <source>
        <dbReference type="ARBA" id="ARBA00022670"/>
    </source>
</evidence>
<sequence>MAYLLCLPRRLFDVPYATVVTDRHGELLGARIATDGQWRFPPSDTAPDKFARCLIAFEDRHFYLHNGVNPVSILRAFVQNVRARRIVSGGSTITMQTIRLSRGERRTVGEKLVEIVLATRLECRYSKREILALYAAHAPFGGNVVGVEAAAWRYFGHSSAELSWAEAAMLAVLPNAPSMIHLSRNREALLRKRNRLLRELHRQGVIDDADYELALSEALPEEPLPLPALAPHLVADFQQTRPGERIVSTIDKGMQSQVEAVLTRWHAEFAQQDIRDMAAIIVDVRTARVLAYCGNARFDERQPGSQVDIIRAPRSTGSILKPLLYCAAMQDGDILPRTLLPDIPINVNGFAPQNFSLQFEGAVPAAEVIARSLNVPSVVLLRRYGVPKFYDFLKRAGLTTLRRPASHYGLSLILGGAEATLWDVTAAYVDMARCLEGQPRIPLALAADEKQRRSTTPYVFTPGGVWLTFQSIKEVNRPEDIDWRTIPSMQTVAWKTGTSYGFRDAWAVGVTPRYAVGVWVGNASGEGRPGIVGARTAGPVLFDLFNLLPAATWFDVPGDGALVEAEVCRQSGCLKGRFCDASDVVPICPNGQRTEPCPYHIRVNLTPDGRFRVYENCMSEASAVPANWFVLPPAWEWYYRQQHPEYRPLPPFMPGCGDDSDRPMQFIYPQDAFARITLPRQLDGTPGVVTFELAHSDPNATVFWHIDGNYTASTRDFHKLSLHLDPGLHTLTVVDDRGHTLSATIRVEAS</sequence>
<comment type="caution">
    <text evidence="15">The sequence shown here is derived from an EMBL/GenBank/DDBJ whole genome shotgun (WGS) entry which is preliminary data.</text>
</comment>
<accession>W2C5M8</accession>
<feature type="domain" description="Penicillin-binding C-terminal" evidence="14">
    <location>
        <begin position="655"/>
        <end position="745"/>
    </location>
</feature>
<dbReference type="AlphaFoldDB" id="W2C5M8"/>
<evidence type="ECO:0000259" key="13">
    <source>
        <dbReference type="Pfam" id="PF00912"/>
    </source>
</evidence>
<dbReference type="Pfam" id="PF00905">
    <property type="entry name" value="Transpeptidase"/>
    <property type="match status" value="1"/>
</dbReference>
<dbReference type="PANTHER" id="PTHR32282:SF15">
    <property type="entry name" value="PENICILLIN-BINDING PROTEIN 1C"/>
    <property type="match status" value="1"/>
</dbReference>
<dbReference type="EMBL" id="AYUF01000350">
    <property type="protein sequence ID" value="ETK02445.1"/>
    <property type="molecule type" value="Genomic_DNA"/>
</dbReference>
<dbReference type="Proteomes" id="UP000018837">
    <property type="component" value="Unassembled WGS sequence"/>
</dbReference>
<dbReference type="InterPro" id="IPR036950">
    <property type="entry name" value="PBP_transglycosylase"/>
</dbReference>
<dbReference type="InterPro" id="IPR012338">
    <property type="entry name" value="Beta-lactam/transpept-like"/>
</dbReference>
<dbReference type="GO" id="GO:0006508">
    <property type="term" value="P:proteolysis"/>
    <property type="evidence" value="ECO:0007669"/>
    <property type="project" value="UniProtKB-KW"/>
</dbReference>
<comment type="pathway">
    <text evidence="1">Cell wall biogenesis; peptidoglycan biosynthesis.</text>
</comment>
<dbReference type="Pfam" id="PF06832">
    <property type="entry name" value="BiPBP_C"/>
    <property type="match status" value="1"/>
</dbReference>
<evidence type="ECO:0000256" key="2">
    <source>
        <dbReference type="ARBA" id="ARBA00007090"/>
    </source>
</evidence>
<evidence type="ECO:0000256" key="8">
    <source>
        <dbReference type="ARBA" id="ARBA00022801"/>
    </source>
</evidence>
<comment type="catalytic activity">
    <reaction evidence="11">
        <text>[GlcNAc-(1-&gt;4)-Mur2Ac(oyl-L-Ala-gamma-D-Glu-L-Lys-D-Ala-D-Ala)](n)-di-trans,octa-cis-undecaprenyl diphosphate + beta-D-GlcNAc-(1-&gt;4)-Mur2Ac(oyl-L-Ala-gamma-D-Glu-L-Lys-D-Ala-D-Ala)-di-trans,octa-cis-undecaprenyl diphosphate = [GlcNAc-(1-&gt;4)-Mur2Ac(oyl-L-Ala-gamma-D-Glu-L-Lys-D-Ala-D-Ala)](n+1)-di-trans,octa-cis-undecaprenyl diphosphate + di-trans,octa-cis-undecaprenyl diphosphate + H(+)</text>
        <dbReference type="Rhea" id="RHEA:23708"/>
        <dbReference type="Rhea" id="RHEA-COMP:9602"/>
        <dbReference type="Rhea" id="RHEA-COMP:9603"/>
        <dbReference type="ChEBI" id="CHEBI:15378"/>
        <dbReference type="ChEBI" id="CHEBI:58405"/>
        <dbReference type="ChEBI" id="CHEBI:60033"/>
        <dbReference type="ChEBI" id="CHEBI:78435"/>
        <dbReference type="EC" id="2.4.99.28"/>
    </reaction>
</comment>
<dbReference type="GO" id="GO:0009252">
    <property type="term" value="P:peptidoglycan biosynthetic process"/>
    <property type="evidence" value="ECO:0007669"/>
    <property type="project" value="InterPro"/>
</dbReference>
<evidence type="ECO:0000256" key="3">
    <source>
        <dbReference type="ARBA" id="ARBA00007739"/>
    </source>
</evidence>
<dbReference type="InterPro" id="IPR001264">
    <property type="entry name" value="Glyco_trans_51"/>
</dbReference>